<evidence type="ECO:0000313" key="1">
    <source>
        <dbReference type="EMBL" id="GHH39179.1"/>
    </source>
</evidence>
<keyword evidence="2" id="KW-1185">Reference proteome</keyword>
<sequence length="195" mass="21934">MSSDFFVDRAETWYVKIWIASHGVYSWVLERIAEHTTDPAVAEVLREHADDKAFSLAWYPEFGAEIVRVILGPLRDDLSEESEHVRTLVLELVAMAEGWADATDVFPVFLPWRFTREENGETVRYRSSEEPMREVVFGGVRAADLPPELTHLEIGPVPGGYEVRSARFEAVVAAESLHVLGDPYRGPLVHHSSSG</sequence>
<proteinExistence type="predicted"/>
<name>A0ABQ3MF76_9PSEU</name>
<reference evidence="2" key="1">
    <citation type="journal article" date="2019" name="Int. J. Syst. Evol. Microbiol.">
        <title>The Global Catalogue of Microorganisms (GCM) 10K type strain sequencing project: providing services to taxonomists for standard genome sequencing and annotation.</title>
        <authorList>
            <consortium name="The Broad Institute Genomics Platform"/>
            <consortium name="The Broad Institute Genome Sequencing Center for Infectious Disease"/>
            <person name="Wu L."/>
            <person name="Ma J."/>
        </authorList>
    </citation>
    <scope>NUCLEOTIDE SEQUENCE [LARGE SCALE GENOMIC DNA]</scope>
    <source>
        <strain evidence="2">CGMCC 4.7367</strain>
    </source>
</reference>
<organism evidence="1 2">
    <name type="scientific">Lentzea cavernae</name>
    <dbReference type="NCBI Taxonomy" id="2020703"/>
    <lineage>
        <taxon>Bacteria</taxon>
        <taxon>Bacillati</taxon>
        <taxon>Actinomycetota</taxon>
        <taxon>Actinomycetes</taxon>
        <taxon>Pseudonocardiales</taxon>
        <taxon>Pseudonocardiaceae</taxon>
        <taxon>Lentzea</taxon>
    </lineage>
</organism>
<protein>
    <submittedName>
        <fullName evidence="1">Uncharacterized protein</fullName>
    </submittedName>
</protein>
<evidence type="ECO:0000313" key="2">
    <source>
        <dbReference type="Proteomes" id="UP000605568"/>
    </source>
</evidence>
<gene>
    <name evidence="1" type="ORF">GCM10017774_30400</name>
</gene>
<dbReference type="Proteomes" id="UP000605568">
    <property type="component" value="Unassembled WGS sequence"/>
</dbReference>
<dbReference type="EMBL" id="BNAR01000004">
    <property type="protein sequence ID" value="GHH39179.1"/>
    <property type="molecule type" value="Genomic_DNA"/>
</dbReference>
<dbReference type="RefSeq" id="WP_191298566.1">
    <property type="nucleotide sequence ID" value="NZ_BNAR01000004.1"/>
</dbReference>
<accession>A0ABQ3MF76</accession>
<comment type="caution">
    <text evidence="1">The sequence shown here is derived from an EMBL/GenBank/DDBJ whole genome shotgun (WGS) entry which is preliminary data.</text>
</comment>